<dbReference type="FunFam" id="3.30.565.10:FF:000037">
    <property type="entry name" value="Hybrid sensor histidine kinase/response regulator"/>
    <property type="match status" value="1"/>
</dbReference>
<comment type="catalytic activity">
    <reaction evidence="1">
        <text>ATP + protein L-histidine = ADP + protein N-phospho-L-histidine.</text>
        <dbReference type="EC" id="2.7.13.3"/>
    </reaction>
</comment>
<dbReference type="InterPro" id="IPR004358">
    <property type="entry name" value="Sig_transdc_His_kin-like_C"/>
</dbReference>
<dbReference type="Gene3D" id="3.30.450.40">
    <property type="match status" value="1"/>
</dbReference>
<dbReference type="GO" id="GO:0004674">
    <property type="term" value="F:protein serine/threonine kinase activity"/>
    <property type="evidence" value="ECO:0007669"/>
    <property type="project" value="UniProtKB-KW"/>
</dbReference>
<dbReference type="PANTHER" id="PTHR43642:SF1">
    <property type="entry name" value="HYBRID SIGNAL TRANSDUCTION HISTIDINE KINASE G"/>
    <property type="match status" value="1"/>
</dbReference>
<dbReference type="SUPFAM" id="SSF55874">
    <property type="entry name" value="ATPase domain of HSP90 chaperone/DNA topoisomerase II/histidine kinase"/>
    <property type="match status" value="1"/>
</dbReference>
<dbReference type="SMART" id="SM00387">
    <property type="entry name" value="HATPase_c"/>
    <property type="match status" value="1"/>
</dbReference>
<evidence type="ECO:0000256" key="9">
    <source>
        <dbReference type="SAM" id="Coils"/>
    </source>
</evidence>
<dbReference type="Gene3D" id="3.40.50.300">
    <property type="entry name" value="P-loop containing nucleotide triphosphate hydrolases"/>
    <property type="match status" value="1"/>
</dbReference>
<dbReference type="SUPFAM" id="SSF55781">
    <property type="entry name" value="GAF domain-like"/>
    <property type="match status" value="1"/>
</dbReference>
<dbReference type="InterPro" id="IPR041664">
    <property type="entry name" value="AAA_16"/>
</dbReference>
<dbReference type="InterPro" id="IPR036890">
    <property type="entry name" value="HATPase_C_sf"/>
</dbReference>
<keyword evidence="14" id="KW-1185">Reference proteome</keyword>
<dbReference type="InterPro" id="IPR000719">
    <property type="entry name" value="Prot_kinase_dom"/>
</dbReference>
<dbReference type="SUPFAM" id="SSF52540">
    <property type="entry name" value="P-loop containing nucleoside triphosphate hydrolases"/>
    <property type="match status" value="1"/>
</dbReference>
<keyword evidence="7" id="KW-0067">ATP-binding</keyword>
<dbReference type="Gene3D" id="1.10.510.10">
    <property type="entry name" value="Transferase(Phosphotransferase) domain 1"/>
    <property type="match status" value="1"/>
</dbReference>
<dbReference type="GO" id="GO:0000155">
    <property type="term" value="F:phosphorelay sensor kinase activity"/>
    <property type="evidence" value="ECO:0007669"/>
    <property type="project" value="InterPro"/>
</dbReference>
<comment type="caution">
    <text evidence="13">The sequence shown here is derived from an EMBL/GenBank/DDBJ whole genome shotgun (WGS) entry which is preliminary data.</text>
</comment>
<dbReference type="Pfam" id="PF00512">
    <property type="entry name" value="HisKA"/>
    <property type="match status" value="1"/>
</dbReference>
<evidence type="ECO:0000256" key="8">
    <source>
        <dbReference type="ARBA" id="ARBA00023012"/>
    </source>
</evidence>
<gene>
    <name evidence="13" type="ORF">C7B82_03180</name>
</gene>
<feature type="domain" description="Protein kinase" evidence="11">
    <location>
        <begin position="1"/>
        <end position="97"/>
    </location>
</feature>
<evidence type="ECO:0000256" key="4">
    <source>
        <dbReference type="ARBA" id="ARBA00022679"/>
    </source>
</evidence>
<feature type="compositionally biased region" description="Polar residues" evidence="10">
    <location>
        <begin position="1138"/>
        <end position="1158"/>
    </location>
</feature>
<dbReference type="EC" id="2.7.13.3" evidence="2"/>
<proteinExistence type="predicted"/>
<dbReference type="CDD" id="cd00075">
    <property type="entry name" value="HATPase"/>
    <property type="match status" value="1"/>
</dbReference>
<sequence>MSPEQTGRMNRVMDYRTDFYSLGAMLYQLLCDRLPFVTNDALEMVHCHIAKQPMPPKTINPAIPVVVSDLVMRLLAKVAEDRYQSAWGIQADLQRCLQQLQTHGKVAAFPLAEHDRSDRFQIPQKLYGREADVKTLLTAYERIANGSCELILVSGHAGIGKSALVQELYRPMTQQRGYLIAGKFDPFHRDKPYTSLIAAFRDLIRQLLSETAEEITRWREHLLLALGDNGQIIIDAIPEVQLILGEQPAVPDLPPTAAENRFNLALQNFVRVFTQPDHPLVIFLDDVQWADLASLKLIQRLITAPDRQYLMVIGAYRDNEVTASHPLMTTLNQVQQAGVSSHAITLSALQIAHVNQLIADTVNCELAEALPLAELLMQKTDGNPFLSNELLKSLYQEEYLNFDPQQGRWLWDLNAIQAAQLTDNVVELMVGKIQKLPSLAQQRLTLAACIGYQFDLGTLAIVSEQSLTEAAADLWDALQAVLIVPIGNDYRLFQSVNLMEHESINGLKQQTSFHSSPAYRFAHDRVRQAAYALISEAQRKPIHLKVGQLLWQATPADGLESNVFDIVNHLNVGLDLILDQTQKHELAALNLLTGQSAQASVAYETAANYLTIGRRLLSATSWSQAYELTLALYVTSTEVAYLCSDFEQMEALAAVVLQQTNAPLDQVTIYQIQMRACITQGRMAEAIAIALKALSLLDVPIPPNPALTDIVEQATQTKRALAGKAVEDLLQLPKMTDPLKLAAMKTIACVCTPTYFTAPHLWQLMVFQKMQLSLQYGNAPGSAFGYADYGMVLCGVEDNLDQGYQFAQLASHLLPQLNAKEFVPKTLLLVNIYLRHWKEHLRETLDPLLDAYQQGLETGDLEYATAAIAFRFYHAYLVGKPLPELDAEMATYAETIRQFNQPRAVNLTSIYHQAILNLMERSAHPCALVGTSYNEIEQLPQHLARNDRSTLFHLYLNKLMLHYWFQDYTQATQAAATATQLLSDGAMGLLVVPIAYFYDALAHLAIFADGSPDEQQQILDKVASNQQKMQHWADHAPMNYQHKFELVEAERYRILGNPLAAMEAYDRAIDLATQHHYRQEAALANELAAKFYLDRGQSKVAPVYLLEAHYTYQQWGAVAKVKDLEQRYPQLLSDRPTRSQSSTLSQVRATSPDTSSSTESAVLDLDTLMKAAQTLASEIVLDQLLANLMKILLENAGAERGYLILETQGKLLIEAERVIHHAATADTPQEQVAVLQSLPLEDAITSHRPLAIKIIHYVVRTHESVVLNHATQDGTFTQDPYIIQYQPKSILCTPLMHQGKLSGILYVENNLTIDAFTPERLEVLQLLSVQAAIALENARLYHQLEQRVQERTAELFRANQQLQENEQQILQALEKERELNLLKSKFVSMVSHEFRNPMTTIGGCAKALQNPNRHLQEAQKETYFKLIQDSITDMLRLLDEVLVLGRTEAGGLQYNPKPMNLKQFCQGLTETLQVNLSEQQTLTLTYQGEDNQVTMDSTLMQHILSNLLSNAIKYSPQGGQIRFDVTCERTMATFQIQDQGIGIPSKDQERLFETFHRSSNVGEIQGTGLGLAIVKRCVDLHQGQIHLASEMNVGTTVTVMLPVASD</sequence>
<dbReference type="PROSITE" id="PS50011">
    <property type="entry name" value="PROTEIN_KINASE_DOM"/>
    <property type="match status" value="1"/>
</dbReference>
<dbReference type="SUPFAM" id="SSF47384">
    <property type="entry name" value="Homodimeric domain of signal transducing histidine kinase"/>
    <property type="match status" value="1"/>
</dbReference>
<dbReference type="PANTHER" id="PTHR43642">
    <property type="entry name" value="HYBRID SIGNAL TRANSDUCTION HISTIDINE KINASE G"/>
    <property type="match status" value="1"/>
</dbReference>
<evidence type="ECO:0000256" key="10">
    <source>
        <dbReference type="SAM" id="MobiDB-lite"/>
    </source>
</evidence>
<dbReference type="InterPro" id="IPR036097">
    <property type="entry name" value="HisK_dim/P_sf"/>
</dbReference>
<keyword evidence="3" id="KW-0597">Phosphoprotein</keyword>
<dbReference type="InterPro" id="IPR003661">
    <property type="entry name" value="HisK_dim/P_dom"/>
</dbReference>
<dbReference type="InterPro" id="IPR005467">
    <property type="entry name" value="His_kinase_dom"/>
</dbReference>
<dbReference type="PROSITE" id="PS50109">
    <property type="entry name" value="HIS_KIN"/>
    <property type="match status" value="1"/>
</dbReference>
<dbReference type="SUPFAM" id="SSF48452">
    <property type="entry name" value="TPR-like"/>
    <property type="match status" value="1"/>
</dbReference>
<feature type="region of interest" description="Disordered" evidence="10">
    <location>
        <begin position="1131"/>
        <end position="1158"/>
    </location>
</feature>
<name>A0A2T1EMZ1_9CYAN</name>
<keyword evidence="13" id="KW-0723">Serine/threonine-protein kinase</keyword>
<evidence type="ECO:0000256" key="7">
    <source>
        <dbReference type="ARBA" id="ARBA00022840"/>
    </source>
</evidence>
<dbReference type="InterPro" id="IPR003018">
    <property type="entry name" value="GAF"/>
</dbReference>
<keyword evidence="8" id="KW-0902">Two-component regulatory system</keyword>
<dbReference type="Proteomes" id="UP000239576">
    <property type="component" value="Unassembled WGS sequence"/>
</dbReference>
<keyword evidence="5" id="KW-0547">Nucleotide-binding</keyword>
<feature type="coiled-coil region" evidence="9">
    <location>
        <begin position="1341"/>
        <end position="1379"/>
    </location>
</feature>
<evidence type="ECO:0000259" key="11">
    <source>
        <dbReference type="PROSITE" id="PS50011"/>
    </source>
</evidence>
<dbReference type="InterPro" id="IPR011990">
    <property type="entry name" value="TPR-like_helical_dom_sf"/>
</dbReference>
<evidence type="ECO:0000256" key="1">
    <source>
        <dbReference type="ARBA" id="ARBA00000085"/>
    </source>
</evidence>
<evidence type="ECO:0000256" key="3">
    <source>
        <dbReference type="ARBA" id="ARBA00022553"/>
    </source>
</evidence>
<dbReference type="Gene3D" id="1.10.287.130">
    <property type="match status" value="1"/>
</dbReference>
<dbReference type="PRINTS" id="PR00344">
    <property type="entry name" value="BCTRLSENSOR"/>
</dbReference>
<keyword evidence="6 13" id="KW-0418">Kinase</keyword>
<reference evidence="13 14" key="2">
    <citation type="submission" date="2018-03" db="EMBL/GenBank/DDBJ databases">
        <title>The ancient ancestry and fast evolution of plastids.</title>
        <authorList>
            <person name="Moore K.R."/>
            <person name="Magnabosco C."/>
            <person name="Momper L."/>
            <person name="Gold D.A."/>
            <person name="Bosak T."/>
            <person name="Fournier G.P."/>
        </authorList>
    </citation>
    <scope>NUCLEOTIDE SEQUENCE [LARGE SCALE GENOMIC DNA]</scope>
    <source>
        <strain evidence="13 14">ULC18</strain>
    </source>
</reference>
<dbReference type="SMART" id="SM00065">
    <property type="entry name" value="GAF"/>
    <property type="match status" value="1"/>
</dbReference>
<evidence type="ECO:0000313" key="14">
    <source>
        <dbReference type="Proteomes" id="UP000239576"/>
    </source>
</evidence>
<dbReference type="InterPro" id="IPR053159">
    <property type="entry name" value="Hybrid_Histidine_Kinase"/>
</dbReference>
<dbReference type="InterPro" id="IPR003594">
    <property type="entry name" value="HATPase_dom"/>
</dbReference>
<evidence type="ECO:0000313" key="13">
    <source>
        <dbReference type="EMBL" id="PSB34112.1"/>
    </source>
</evidence>
<dbReference type="GO" id="GO:0005524">
    <property type="term" value="F:ATP binding"/>
    <property type="evidence" value="ECO:0007669"/>
    <property type="project" value="UniProtKB-KW"/>
</dbReference>
<dbReference type="EMBL" id="PVWK01000015">
    <property type="protein sequence ID" value="PSB34112.1"/>
    <property type="molecule type" value="Genomic_DNA"/>
</dbReference>
<evidence type="ECO:0000256" key="6">
    <source>
        <dbReference type="ARBA" id="ARBA00022777"/>
    </source>
</evidence>
<evidence type="ECO:0000259" key="12">
    <source>
        <dbReference type="PROSITE" id="PS50109"/>
    </source>
</evidence>
<feature type="domain" description="Histidine kinase" evidence="12">
    <location>
        <begin position="1389"/>
        <end position="1605"/>
    </location>
</feature>
<dbReference type="InterPro" id="IPR011009">
    <property type="entry name" value="Kinase-like_dom_sf"/>
</dbReference>
<dbReference type="Gene3D" id="3.30.565.10">
    <property type="entry name" value="Histidine kinase-like ATPase, C-terminal domain"/>
    <property type="match status" value="1"/>
</dbReference>
<keyword evidence="4" id="KW-0808">Transferase</keyword>
<dbReference type="Pfam" id="PF01590">
    <property type="entry name" value="GAF"/>
    <property type="match status" value="1"/>
</dbReference>
<organism evidence="13 14">
    <name type="scientific">Stenomitos frigidus ULC18</name>
    <dbReference type="NCBI Taxonomy" id="2107698"/>
    <lineage>
        <taxon>Bacteria</taxon>
        <taxon>Bacillati</taxon>
        <taxon>Cyanobacteriota</taxon>
        <taxon>Cyanophyceae</taxon>
        <taxon>Leptolyngbyales</taxon>
        <taxon>Leptolyngbyaceae</taxon>
        <taxon>Stenomitos</taxon>
    </lineage>
</organism>
<dbReference type="CDD" id="cd00082">
    <property type="entry name" value="HisKA"/>
    <property type="match status" value="1"/>
</dbReference>
<protein>
    <recommendedName>
        <fullName evidence="2">histidine kinase</fullName>
        <ecNumber evidence="2">2.7.13.3</ecNumber>
    </recommendedName>
</protein>
<evidence type="ECO:0000256" key="5">
    <source>
        <dbReference type="ARBA" id="ARBA00022741"/>
    </source>
</evidence>
<dbReference type="Pfam" id="PF02518">
    <property type="entry name" value="HATPase_c"/>
    <property type="match status" value="1"/>
</dbReference>
<dbReference type="OrthoDB" id="573511at2"/>
<reference evidence="14" key="1">
    <citation type="submission" date="2018-02" db="EMBL/GenBank/DDBJ databases">
        <authorList>
            <person name="Moore K."/>
            <person name="Momper L."/>
        </authorList>
    </citation>
    <scope>NUCLEOTIDE SEQUENCE [LARGE SCALE GENOMIC DNA]</scope>
    <source>
        <strain evidence="14">ULC18</strain>
    </source>
</reference>
<dbReference type="InterPro" id="IPR027417">
    <property type="entry name" value="P-loop_NTPase"/>
</dbReference>
<dbReference type="InterPro" id="IPR029016">
    <property type="entry name" value="GAF-like_dom_sf"/>
</dbReference>
<dbReference type="Pfam" id="PF13191">
    <property type="entry name" value="AAA_16"/>
    <property type="match status" value="1"/>
</dbReference>
<dbReference type="SMART" id="SM00388">
    <property type="entry name" value="HisKA"/>
    <property type="match status" value="1"/>
</dbReference>
<dbReference type="SUPFAM" id="SSF56112">
    <property type="entry name" value="Protein kinase-like (PK-like)"/>
    <property type="match status" value="1"/>
</dbReference>
<accession>A0A2T1EMZ1</accession>
<evidence type="ECO:0000256" key="2">
    <source>
        <dbReference type="ARBA" id="ARBA00012438"/>
    </source>
</evidence>
<keyword evidence="9" id="KW-0175">Coiled coil</keyword>